<evidence type="ECO:0000313" key="3">
    <source>
        <dbReference type="EMBL" id="EEC20550.1"/>
    </source>
</evidence>
<dbReference type="AlphaFoldDB" id="B7QNX8"/>
<dbReference type="Proteomes" id="UP000001555">
    <property type="component" value="Unassembled WGS sequence"/>
</dbReference>
<dbReference type="InterPro" id="IPR002018">
    <property type="entry name" value="CarbesteraseB"/>
</dbReference>
<dbReference type="Pfam" id="PF00135">
    <property type="entry name" value="COesterase"/>
    <property type="match status" value="1"/>
</dbReference>
<organism>
    <name type="scientific">Ixodes scapularis</name>
    <name type="common">Black-legged tick</name>
    <name type="synonym">Deer tick</name>
    <dbReference type="NCBI Taxonomy" id="6945"/>
    <lineage>
        <taxon>Eukaryota</taxon>
        <taxon>Metazoa</taxon>
        <taxon>Ecdysozoa</taxon>
        <taxon>Arthropoda</taxon>
        <taxon>Chelicerata</taxon>
        <taxon>Arachnida</taxon>
        <taxon>Acari</taxon>
        <taxon>Parasitiformes</taxon>
        <taxon>Ixodida</taxon>
        <taxon>Ixodoidea</taxon>
        <taxon>Ixodidae</taxon>
        <taxon>Ixodinae</taxon>
        <taxon>Ixodes</taxon>
    </lineage>
</organism>
<dbReference type="PANTHER" id="PTHR45237:SF2">
    <property type="entry name" value="POSSIBLE PARA-NITROBENZYL ESTERASE"/>
    <property type="match status" value="1"/>
</dbReference>
<dbReference type="PaxDb" id="6945-B7QNX8"/>
<reference evidence="3 5" key="1">
    <citation type="submission" date="2008-03" db="EMBL/GenBank/DDBJ databases">
        <title>Annotation of Ixodes scapularis.</title>
        <authorList>
            <consortium name="Ixodes scapularis Genome Project Consortium"/>
            <person name="Caler E."/>
            <person name="Hannick L.I."/>
            <person name="Bidwell S."/>
            <person name="Joardar V."/>
            <person name="Thiagarajan M."/>
            <person name="Amedeo P."/>
            <person name="Galinsky K.J."/>
            <person name="Schobel S."/>
            <person name="Inman J."/>
            <person name="Hostetler J."/>
            <person name="Miller J."/>
            <person name="Hammond M."/>
            <person name="Megy K."/>
            <person name="Lawson D."/>
            <person name="Kodira C."/>
            <person name="Sutton G."/>
            <person name="Meyer J."/>
            <person name="Hill C.A."/>
            <person name="Birren B."/>
            <person name="Nene V."/>
            <person name="Collins F."/>
            <person name="Alarcon-Chaidez F."/>
            <person name="Wikel S."/>
            <person name="Strausberg R."/>
        </authorList>
    </citation>
    <scope>NUCLEOTIDE SEQUENCE [LARGE SCALE GENOMIC DNA]</scope>
    <source>
        <strain evidence="5">Wikel</strain>
        <strain evidence="3">Wikel colony</strain>
    </source>
</reference>
<evidence type="ECO:0000313" key="5">
    <source>
        <dbReference type="Proteomes" id="UP000001555"/>
    </source>
</evidence>
<dbReference type="STRING" id="6945.B7QNX8"/>
<dbReference type="Gene3D" id="3.40.50.1820">
    <property type="entry name" value="alpha/beta hydrolase"/>
    <property type="match status" value="1"/>
</dbReference>
<keyword evidence="1" id="KW-0325">Glycoprotein</keyword>
<dbReference type="ESTHER" id="ixosc-b7qnx8">
    <property type="family name" value="Cholinesterase-like"/>
</dbReference>
<reference evidence="4" key="2">
    <citation type="submission" date="2020-05" db="UniProtKB">
        <authorList>
            <consortium name="EnsemblMetazoa"/>
        </authorList>
    </citation>
    <scope>IDENTIFICATION</scope>
    <source>
        <strain evidence="4">wikel</strain>
    </source>
</reference>
<dbReference type="PANTHER" id="PTHR45237">
    <property type="entry name" value="POSSIBLE PARA-NITROBENZYL ESTERASE"/>
    <property type="match status" value="1"/>
</dbReference>
<name>B7QNX8_IXOSC</name>
<sequence length="330" mass="36084">IILSARHAQGSGAPVLDMIPTESSEDCLHLNIWTPVVRPFCTFDCNPRTVILFFYGRDFEHGCNNLDLYDGRALSARGDVLVVVPNYRLGVFGFLNAHTPDAPGNVGLLDMLLALKWVQENIDAFAGDPRNIVLFGHDTGATSLGYFLLHPGLLKAHRRLILHSGSPLRPLRDNTAGALANLRALAGSASCPAAAGDPGGSVDCLRNLTVPELQRASDRLRIALGPRFVPSFDSFPMMESPFEVARSKFFEDKQVLVASVVDEGAFKIGVVERTYLWDLADNQTAMGIGLMAALELYLNERDPANNCSVSTTLAHSRISFRKSDRHIRID</sequence>
<evidence type="ECO:0000259" key="2">
    <source>
        <dbReference type="Pfam" id="PF00135"/>
    </source>
</evidence>
<evidence type="ECO:0000256" key="1">
    <source>
        <dbReference type="ARBA" id="ARBA00023180"/>
    </source>
</evidence>
<feature type="non-terminal residue" evidence="3">
    <location>
        <position position="1"/>
    </location>
</feature>
<dbReference type="GO" id="GO:0003990">
    <property type="term" value="F:acetylcholinesterase activity"/>
    <property type="evidence" value="ECO:0007669"/>
    <property type="project" value="UniProtKB-EC"/>
</dbReference>
<feature type="domain" description="Carboxylesterase type B" evidence="2">
    <location>
        <begin position="21"/>
        <end position="269"/>
    </location>
</feature>
<accession>B7QNX8</accession>
<dbReference type="EC" id="3.1.1.7" evidence="3"/>
<dbReference type="VEuPathDB" id="VectorBase:ISCW015477"/>
<dbReference type="EMBL" id="ABJB010036070">
    <property type="status" value="NOT_ANNOTATED_CDS"/>
    <property type="molecule type" value="Genomic_DNA"/>
</dbReference>
<keyword evidence="5" id="KW-1185">Reference proteome</keyword>
<dbReference type="InterPro" id="IPR029058">
    <property type="entry name" value="AB_hydrolase_fold"/>
</dbReference>
<dbReference type="VEuPathDB" id="VectorBase:ISCI015477"/>
<dbReference type="EnsemblMetazoa" id="ISCW015477-RA">
    <property type="protein sequence ID" value="ISCW015477-PA"/>
    <property type="gene ID" value="ISCW015477"/>
</dbReference>
<dbReference type="OrthoDB" id="6502880at2759"/>
<evidence type="ECO:0000313" key="4">
    <source>
        <dbReference type="EnsemblMetazoa" id="ISCW015477-PA"/>
    </source>
</evidence>
<protein>
    <submittedName>
        <fullName evidence="3 4">Acetylcholinesterase, putative</fullName>
        <ecNumber evidence="3">3.1.1.7</ecNumber>
    </submittedName>
</protein>
<dbReference type="HOGENOM" id="CLU_843536_0_0_1"/>
<dbReference type="VEuPathDB" id="VectorBase:ISCP_036839"/>
<proteinExistence type="predicted"/>
<gene>
    <name evidence="3" type="ORF">IscW_ISCW015477</name>
</gene>
<dbReference type="SUPFAM" id="SSF53474">
    <property type="entry name" value="alpha/beta-Hydrolases"/>
    <property type="match status" value="1"/>
</dbReference>
<keyword evidence="3" id="KW-0378">Hydrolase</keyword>
<dbReference type="EMBL" id="DS980614">
    <property type="protein sequence ID" value="EEC20550.1"/>
    <property type="molecule type" value="Genomic_DNA"/>
</dbReference>